<organism evidence="10 11">
    <name type="scientific">Enemella dayhoffiae</name>
    <dbReference type="NCBI Taxonomy" id="2016507"/>
    <lineage>
        <taxon>Bacteria</taxon>
        <taxon>Bacillati</taxon>
        <taxon>Actinomycetota</taxon>
        <taxon>Actinomycetes</taxon>
        <taxon>Propionibacteriales</taxon>
        <taxon>Propionibacteriaceae</taxon>
        <taxon>Enemella</taxon>
    </lineage>
</organism>
<feature type="compositionally biased region" description="Polar residues" evidence="7">
    <location>
        <begin position="1"/>
        <end position="13"/>
    </location>
</feature>
<keyword evidence="11" id="KW-1185">Reference proteome</keyword>
<reference evidence="10 11" key="1">
    <citation type="submission" date="2017-07" db="EMBL/GenBank/DDBJ databases">
        <title>Draft whole genome sequences of clinical Proprionibacteriaceae strains.</title>
        <authorList>
            <person name="Bernier A.-M."/>
            <person name="Bernard K."/>
            <person name="Domingo M.-C."/>
        </authorList>
    </citation>
    <scope>NUCLEOTIDE SEQUENCE [LARGE SCALE GENOMIC DNA]</scope>
    <source>
        <strain evidence="10 11">NML 130396</strain>
    </source>
</reference>
<evidence type="ECO:0008006" key="12">
    <source>
        <dbReference type="Google" id="ProtNLM"/>
    </source>
</evidence>
<name>A0A255HBB7_9ACTN</name>
<dbReference type="GO" id="GO:0016301">
    <property type="term" value="F:kinase activity"/>
    <property type="evidence" value="ECO:0007669"/>
    <property type="project" value="UniProtKB-KW"/>
</dbReference>
<dbReference type="InterPro" id="IPR037051">
    <property type="entry name" value="4-carb_acid_sugar_kinase_N_sf"/>
</dbReference>
<evidence type="ECO:0000259" key="8">
    <source>
        <dbReference type="Pfam" id="PF07005"/>
    </source>
</evidence>
<accession>A0A255HBB7</accession>
<feature type="region of interest" description="Disordered" evidence="7">
    <location>
        <begin position="1"/>
        <end position="25"/>
    </location>
</feature>
<keyword evidence="6" id="KW-0119">Carbohydrate metabolism</keyword>
<dbReference type="Pfam" id="PF17042">
    <property type="entry name" value="NBD_C"/>
    <property type="match status" value="1"/>
</dbReference>
<dbReference type="AlphaFoldDB" id="A0A255HBB7"/>
<dbReference type="OrthoDB" id="153193at2"/>
<evidence type="ECO:0000259" key="9">
    <source>
        <dbReference type="Pfam" id="PF17042"/>
    </source>
</evidence>
<dbReference type="SUPFAM" id="SSF142764">
    <property type="entry name" value="YgbK-like"/>
    <property type="match status" value="1"/>
</dbReference>
<dbReference type="Proteomes" id="UP000216311">
    <property type="component" value="Unassembled WGS sequence"/>
</dbReference>
<dbReference type="InterPro" id="IPR010737">
    <property type="entry name" value="4-carb_acid_sugar_kinase_N"/>
</dbReference>
<evidence type="ECO:0000313" key="10">
    <source>
        <dbReference type="EMBL" id="OYO25278.1"/>
    </source>
</evidence>
<dbReference type="RefSeq" id="WP_094362487.1">
    <property type="nucleotide sequence ID" value="NZ_NMVQ01000001.1"/>
</dbReference>
<evidence type="ECO:0000256" key="6">
    <source>
        <dbReference type="ARBA" id="ARBA00023277"/>
    </source>
</evidence>
<dbReference type="Gene3D" id="3.40.980.20">
    <property type="entry name" value="Four-carbon acid sugar kinase, nucleotide binding domain"/>
    <property type="match status" value="1"/>
</dbReference>
<protein>
    <recommendedName>
        <fullName evidence="12">Four-carbon acid sugar kinase family protein</fullName>
    </recommendedName>
</protein>
<evidence type="ECO:0000256" key="4">
    <source>
        <dbReference type="ARBA" id="ARBA00022777"/>
    </source>
</evidence>
<keyword evidence="4" id="KW-0418">Kinase</keyword>
<evidence type="ECO:0000256" key="5">
    <source>
        <dbReference type="ARBA" id="ARBA00022840"/>
    </source>
</evidence>
<dbReference type="InterPro" id="IPR031475">
    <property type="entry name" value="NBD_C"/>
</dbReference>
<keyword evidence="5" id="KW-0067">ATP-binding</keyword>
<dbReference type="EMBL" id="NMVQ01000001">
    <property type="protein sequence ID" value="OYO25278.1"/>
    <property type="molecule type" value="Genomic_DNA"/>
</dbReference>
<gene>
    <name evidence="10" type="ORF">CGZ93_02210</name>
</gene>
<dbReference type="Gene3D" id="3.40.50.10840">
    <property type="entry name" value="Putative sugar-binding, N-terminal domain"/>
    <property type="match status" value="1"/>
</dbReference>
<feature type="domain" description="Four-carbon acid sugar kinase nucleotide binding" evidence="9">
    <location>
        <begin position="320"/>
        <end position="483"/>
    </location>
</feature>
<comment type="similarity">
    <text evidence="1">Belongs to the four-carbon acid sugar kinase family.</text>
</comment>
<keyword evidence="3" id="KW-0547">Nucleotide-binding</keyword>
<comment type="caution">
    <text evidence="10">The sequence shown here is derived from an EMBL/GenBank/DDBJ whole genome shotgun (WGS) entry which is preliminary data.</text>
</comment>
<dbReference type="Pfam" id="PF07005">
    <property type="entry name" value="SBD_N"/>
    <property type="match status" value="1"/>
</dbReference>
<dbReference type="InterPro" id="IPR042213">
    <property type="entry name" value="NBD_C_sf"/>
</dbReference>
<evidence type="ECO:0000313" key="11">
    <source>
        <dbReference type="Proteomes" id="UP000216311"/>
    </source>
</evidence>
<evidence type="ECO:0000256" key="7">
    <source>
        <dbReference type="SAM" id="MobiDB-lite"/>
    </source>
</evidence>
<evidence type="ECO:0000256" key="2">
    <source>
        <dbReference type="ARBA" id="ARBA00022679"/>
    </source>
</evidence>
<sequence>MTATGTPELSTILAQAPKPVADPGRRAEIRELRERQGRRTVALDDDPTGSQSVHGVEVVTVLERGEYAAALTEPGATAFLLTNSRSLPRNVAESQNFKLGEGIFALAMQGDWPVDVVSRSDSTLRGHVLTEVNALDRARAEAYGSGFDGVLLVPTYLEAGRFTAGDVHWAMVGGNPVPVGETEFARDKTFGYRSSSLVDFLAEVSGGELGGDRVRSLSLELIRSGGVDAVADALRSTAEPVEGPRPEPVEGPTWFVVNATDYADLETVALAVHRVQAEGRSFLSRSGPSFVRALSGIEPREVLTAEDIWPDGRTGGGHGLLVVGSHVGLTGQQLAKARARGGLVEVELSVPELLGDDATAHVQATAGLVTRALQHSDVLLLTSREVISTDDREESLAIARTVSQAIVDVVQQVRRAEPAWVVAKGGITSHDVAVRGLGIRRGIVLGQLFQGMVSVLRAVDAPQEVVGVPYVVFAGNVGDENALADVLRRFSQTTEQGGK</sequence>
<evidence type="ECO:0000256" key="3">
    <source>
        <dbReference type="ARBA" id="ARBA00022741"/>
    </source>
</evidence>
<keyword evidence="2" id="KW-0808">Transferase</keyword>
<dbReference type="GO" id="GO:0005524">
    <property type="term" value="F:ATP binding"/>
    <property type="evidence" value="ECO:0007669"/>
    <property type="project" value="UniProtKB-KW"/>
</dbReference>
<proteinExistence type="inferred from homology"/>
<evidence type="ECO:0000256" key="1">
    <source>
        <dbReference type="ARBA" id="ARBA00005715"/>
    </source>
</evidence>
<feature type="domain" description="Four-carbon acid sugar kinase N-terminal" evidence="8">
    <location>
        <begin position="41"/>
        <end position="294"/>
    </location>
</feature>